<dbReference type="PROSITE" id="PS51257">
    <property type="entry name" value="PROKAR_LIPOPROTEIN"/>
    <property type="match status" value="1"/>
</dbReference>
<proteinExistence type="predicted"/>
<evidence type="ECO:0000313" key="2">
    <source>
        <dbReference type="EMBL" id="POS01636.1"/>
    </source>
</evidence>
<dbReference type="OrthoDB" id="1332433at2"/>
<reference evidence="2 3" key="1">
    <citation type="submission" date="2018-01" db="EMBL/GenBank/DDBJ databases">
        <title>Genomic Encyclopedia of Type Strains, Phase I: the one thousand microbial genomes (KMG-I) project.</title>
        <authorList>
            <person name="Goeker M."/>
        </authorList>
    </citation>
    <scope>NUCLEOTIDE SEQUENCE [LARGE SCALE GENOMIC DNA]</scope>
    <source>
        <strain evidence="2 3">DSM 17960</strain>
    </source>
</reference>
<dbReference type="EMBL" id="PQNY01000009">
    <property type="protein sequence ID" value="POS01636.1"/>
    <property type="molecule type" value="Genomic_DNA"/>
</dbReference>
<protein>
    <recommendedName>
        <fullName evidence="4">Lipoprotein</fullName>
    </recommendedName>
</protein>
<evidence type="ECO:0000313" key="3">
    <source>
        <dbReference type="Proteomes" id="UP000237056"/>
    </source>
</evidence>
<feature type="chain" id="PRO_5015590003" description="Lipoprotein" evidence="1">
    <location>
        <begin position="21"/>
        <end position="219"/>
    </location>
</feature>
<accession>A0A2S4N7F2</accession>
<organism evidence="2 3">
    <name type="scientific">Flavobacterium croceum DSM 17960</name>
    <dbReference type="NCBI Taxonomy" id="1121886"/>
    <lineage>
        <taxon>Bacteria</taxon>
        <taxon>Pseudomonadati</taxon>
        <taxon>Bacteroidota</taxon>
        <taxon>Flavobacteriia</taxon>
        <taxon>Flavobacteriales</taxon>
        <taxon>Flavobacteriaceae</taxon>
        <taxon>Flavobacterium</taxon>
    </lineage>
</organism>
<name>A0A2S4N7F2_9FLAO</name>
<dbReference type="Proteomes" id="UP000237056">
    <property type="component" value="Unassembled WGS sequence"/>
</dbReference>
<dbReference type="AlphaFoldDB" id="A0A2S4N7F2"/>
<sequence length="219" mass="25950">MKKVFIVLVLFFVYSCKDSALENTFIYFNQPQPQNVDVVNEIPLKFQGKFSLNFNESIIVKSKCILRKITEDFFEKRTTLDSLNLRYESGYVIEKETGKKHEASIKNDSIYWKTSTNDTLFSFADNEIVKVYKSSLILNREINNLYQVNILSFSTTYNKYLQLGTLKDANKIEKQLHIPREIVMNQQDTAYVLLKPTRADFRKLLRMKEFEFETYYFLK</sequence>
<dbReference type="RefSeq" id="WP_103726229.1">
    <property type="nucleotide sequence ID" value="NZ_PQNY01000009.1"/>
</dbReference>
<keyword evidence="3" id="KW-1185">Reference proteome</keyword>
<keyword evidence="1" id="KW-0732">Signal</keyword>
<evidence type="ECO:0008006" key="4">
    <source>
        <dbReference type="Google" id="ProtNLM"/>
    </source>
</evidence>
<gene>
    <name evidence="2" type="ORF">Q361_10996</name>
</gene>
<evidence type="ECO:0000256" key="1">
    <source>
        <dbReference type="SAM" id="SignalP"/>
    </source>
</evidence>
<comment type="caution">
    <text evidence="2">The sequence shown here is derived from an EMBL/GenBank/DDBJ whole genome shotgun (WGS) entry which is preliminary data.</text>
</comment>
<feature type="signal peptide" evidence="1">
    <location>
        <begin position="1"/>
        <end position="20"/>
    </location>
</feature>